<dbReference type="EC" id="2.6.1.-" evidence="6"/>
<dbReference type="Proteomes" id="UP000182589">
    <property type="component" value="Unassembled WGS sequence"/>
</dbReference>
<evidence type="ECO:0000256" key="2">
    <source>
        <dbReference type="ARBA" id="ARBA00007441"/>
    </source>
</evidence>
<dbReference type="InterPro" id="IPR015421">
    <property type="entry name" value="PyrdxlP-dep_Trfase_major"/>
</dbReference>
<dbReference type="RefSeq" id="WP_074693341.1">
    <property type="nucleotide sequence ID" value="NZ_BSRA01000010.1"/>
</dbReference>
<sequence>MEFQSRTQAIQISGIRKFSELVAKYPDALSLTIGQPHLPTPEHIRIAAQEAIAQGDTGYTPNRGTLALREAAAAYYRRLVGLDYDPETEILVTVGATHALDVAMRTLVQPGDEVIIPAPAYPGYEGIVKLLGAQVVYVDTRQDGLLLTPEALRRAISPRTRMVILASPVNPTGVVYPLERLQALAEVLADTKVWVISDEIYCELQFTGHLQSVALLPGMRERTIVIHGLSKSHSMTGWRIGFAFAPAHVAAEMAKVVQYGVSCASSISQRAALAALTEGACDARPMRDLYRHNRDLVVAAFTAMEIPLVRPDGAFYAFPAFALALGDTSENIAHRLLAEAGVAVVPGDAFSAYGEGHVRLSYACDPEVLREALRRIEAFVAKERRA</sequence>
<reference evidence="8" key="3">
    <citation type="submission" date="2023-02" db="EMBL/GenBank/DDBJ databases">
        <title>Proposal of a novel subspecies: Alicyclobacillus hesperidum subspecies aegle.</title>
        <authorList>
            <person name="Goto K."/>
            <person name="Fujii T."/>
            <person name="Yasui K."/>
            <person name="Mochida K."/>
            <person name="Kato-Tanaka Y."/>
            <person name="Morohoshi S."/>
            <person name="An S.Y."/>
            <person name="Kasai H."/>
            <person name="Yokota A."/>
        </authorList>
    </citation>
    <scope>NUCLEOTIDE SEQUENCE</scope>
    <source>
        <strain evidence="8">DSM 12766</strain>
    </source>
</reference>
<dbReference type="SUPFAM" id="SSF53383">
    <property type="entry name" value="PLP-dependent transferases"/>
    <property type="match status" value="1"/>
</dbReference>
<dbReference type="CDD" id="cd00609">
    <property type="entry name" value="AAT_like"/>
    <property type="match status" value="1"/>
</dbReference>
<dbReference type="InterPro" id="IPR050596">
    <property type="entry name" value="AspAT/PAT-like"/>
</dbReference>
<evidence type="ECO:0000256" key="3">
    <source>
        <dbReference type="ARBA" id="ARBA00022576"/>
    </source>
</evidence>
<dbReference type="InterPro" id="IPR004839">
    <property type="entry name" value="Aminotransferase_I/II_large"/>
</dbReference>
<name>A0A1H2VUB8_9BACL</name>
<gene>
    <name evidence="8" type="primary">patA</name>
    <name evidence="8" type="ORF">Heshes_19530</name>
    <name evidence="9" type="ORF">SAMN04489725_11229</name>
</gene>
<keyword evidence="4 6" id="KW-0808">Transferase</keyword>
<dbReference type="GO" id="GO:0030170">
    <property type="term" value="F:pyridoxal phosphate binding"/>
    <property type="evidence" value="ECO:0007669"/>
    <property type="project" value="InterPro"/>
</dbReference>
<evidence type="ECO:0000256" key="5">
    <source>
        <dbReference type="ARBA" id="ARBA00022898"/>
    </source>
</evidence>
<evidence type="ECO:0000259" key="7">
    <source>
        <dbReference type="Pfam" id="PF00155"/>
    </source>
</evidence>
<dbReference type="InterPro" id="IPR015424">
    <property type="entry name" value="PyrdxlP-dep_Trfase"/>
</dbReference>
<dbReference type="Pfam" id="PF00155">
    <property type="entry name" value="Aminotran_1_2"/>
    <property type="match status" value="1"/>
</dbReference>
<dbReference type="EMBL" id="FNOJ01000012">
    <property type="protein sequence ID" value="SDW71992.1"/>
    <property type="molecule type" value="Genomic_DNA"/>
</dbReference>
<evidence type="ECO:0000256" key="1">
    <source>
        <dbReference type="ARBA" id="ARBA00001933"/>
    </source>
</evidence>
<keyword evidence="10" id="KW-1185">Reference proteome</keyword>
<dbReference type="STRING" id="89784.SAMN04489725_11229"/>
<dbReference type="InterPro" id="IPR004838">
    <property type="entry name" value="NHTrfase_class1_PyrdxlP-BS"/>
</dbReference>
<evidence type="ECO:0000256" key="4">
    <source>
        <dbReference type="ARBA" id="ARBA00022679"/>
    </source>
</evidence>
<keyword evidence="3 6" id="KW-0032">Aminotransferase</keyword>
<evidence type="ECO:0000313" key="9">
    <source>
        <dbReference type="EMBL" id="SDW71992.1"/>
    </source>
</evidence>
<reference evidence="10" key="2">
    <citation type="submission" date="2016-10" db="EMBL/GenBank/DDBJ databases">
        <authorList>
            <person name="Varghese N."/>
        </authorList>
    </citation>
    <scope>NUCLEOTIDE SEQUENCE [LARGE SCALE GENOMIC DNA]</scope>
    <source>
        <strain evidence="10">DSM 12489</strain>
    </source>
</reference>
<dbReference type="Gene3D" id="3.90.1150.10">
    <property type="entry name" value="Aspartate Aminotransferase, domain 1"/>
    <property type="match status" value="1"/>
</dbReference>
<dbReference type="InterPro" id="IPR015422">
    <property type="entry name" value="PyrdxlP-dep_Trfase_small"/>
</dbReference>
<proteinExistence type="inferred from homology"/>
<comment type="cofactor">
    <cofactor evidence="1 6">
        <name>pyridoxal 5'-phosphate</name>
        <dbReference type="ChEBI" id="CHEBI:597326"/>
    </cofactor>
</comment>
<dbReference type="Gene3D" id="3.40.640.10">
    <property type="entry name" value="Type I PLP-dependent aspartate aminotransferase-like (Major domain)"/>
    <property type="match status" value="1"/>
</dbReference>
<evidence type="ECO:0000313" key="10">
    <source>
        <dbReference type="Proteomes" id="UP000182589"/>
    </source>
</evidence>
<dbReference type="EMBL" id="BSRA01000010">
    <property type="protein sequence ID" value="GLV14269.1"/>
    <property type="molecule type" value="Genomic_DNA"/>
</dbReference>
<dbReference type="GO" id="GO:0008483">
    <property type="term" value="F:transaminase activity"/>
    <property type="evidence" value="ECO:0007669"/>
    <property type="project" value="UniProtKB-KW"/>
</dbReference>
<dbReference type="PANTHER" id="PTHR46383:SF4">
    <property type="entry name" value="AMINOTRANSFERASE"/>
    <property type="match status" value="1"/>
</dbReference>
<evidence type="ECO:0000256" key="6">
    <source>
        <dbReference type="RuleBase" id="RU000481"/>
    </source>
</evidence>
<protein>
    <recommendedName>
        <fullName evidence="6">Aminotransferase</fullName>
        <ecNumber evidence="6">2.6.1.-</ecNumber>
    </recommendedName>
</protein>
<dbReference type="Proteomes" id="UP001157137">
    <property type="component" value="Unassembled WGS sequence"/>
</dbReference>
<dbReference type="FunFam" id="3.40.640.10:FF:000033">
    <property type="entry name" value="Aspartate aminotransferase"/>
    <property type="match status" value="1"/>
</dbReference>
<organism evidence="9 10">
    <name type="scientific">Alicyclobacillus hesperidum</name>
    <dbReference type="NCBI Taxonomy" id="89784"/>
    <lineage>
        <taxon>Bacteria</taxon>
        <taxon>Bacillati</taxon>
        <taxon>Bacillota</taxon>
        <taxon>Bacilli</taxon>
        <taxon>Bacillales</taxon>
        <taxon>Alicyclobacillaceae</taxon>
        <taxon>Alicyclobacillus</taxon>
    </lineage>
</organism>
<feature type="domain" description="Aminotransferase class I/classII large" evidence="7">
    <location>
        <begin position="27"/>
        <end position="376"/>
    </location>
</feature>
<reference evidence="9" key="1">
    <citation type="submission" date="2016-10" db="EMBL/GenBank/DDBJ databases">
        <authorList>
            <person name="de Groot N.N."/>
        </authorList>
    </citation>
    <scope>NUCLEOTIDE SEQUENCE [LARGE SCALE GENOMIC DNA]</scope>
    <source>
        <strain evidence="9">DSM 12489</strain>
    </source>
</reference>
<dbReference type="PROSITE" id="PS00105">
    <property type="entry name" value="AA_TRANSFER_CLASS_1"/>
    <property type="match status" value="1"/>
</dbReference>
<accession>A0A1H2VUB8</accession>
<keyword evidence="5" id="KW-0663">Pyridoxal phosphate</keyword>
<dbReference type="GO" id="GO:0006520">
    <property type="term" value="P:amino acid metabolic process"/>
    <property type="evidence" value="ECO:0007669"/>
    <property type="project" value="InterPro"/>
</dbReference>
<dbReference type="AlphaFoldDB" id="A0A1H2VUB8"/>
<comment type="similarity">
    <text evidence="2 6">Belongs to the class-I pyridoxal-phosphate-dependent aminotransferase family.</text>
</comment>
<evidence type="ECO:0000313" key="8">
    <source>
        <dbReference type="EMBL" id="GLV14269.1"/>
    </source>
</evidence>
<dbReference type="PANTHER" id="PTHR46383">
    <property type="entry name" value="ASPARTATE AMINOTRANSFERASE"/>
    <property type="match status" value="1"/>
</dbReference>